<dbReference type="Pfam" id="PF00990">
    <property type="entry name" value="GGDEF"/>
    <property type="match status" value="1"/>
</dbReference>
<dbReference type="SUPFAM" id="SSF109604">
    <property type="entry name" value="HD-domain/PDEase-like"/>
    <property type="match status" value="1"/>
</dbReference>
<dbReference type="PROSITE" id="PS51832">
    <property type="entry name" value="HD_GYP"/>
    <property type="match status" value="1"/>
</dbReference>
<dbReference type="RefSeq" id="WP_284351741.1">
    <property type="nucleotide sequence ID" value="NZ_BRXS01000006.1"/>
</dbReference>
<sequence>MIPRPAPAASRGAHLSLLPTGDGAGAGRSASAWIAEARAAERVGQREQARGAFERALYAMASLEDASQASATLRWIARTYVEDSNFDAAWDCLEAALAVAEATADDAAAGHATNLQAIVRWRQGELDEAERLYLTARGRALRAKDAKLAAMTAQNLGVLANVRGDYEVARRHYEASLAEYRALGLLRDVCVALNNLGLLHTHERRWEDAHRAFAEASEIADLAGDLSTRIMLDVNFAELWVARGEYAYAQGAVRHALDLAARTGDAAAIGQATKLQGIIAREAGDLEEAEQHFIRAEEIAASRTDILLQAEIARERADLARRLGRNRDVLQQLNRAHNLFERLRAAQELADIDQRFAGLEDQFLHVARRWGESIEAKDRYTQGHCVRVADLSCAIAELAGFEGRSLFWFRIGALLHDVGKIVIPAEVLNKPGKLTDEEWALMRSHTTAGVEVLADIEFPWDVRPIIQYHHERWDGTGYHGLKGEEIPLVARILCVADVYDALTSVRSYKRAMSHDETMTILRRDVGTMFDPQVFAWFETLAPAWAKRTREAHDAAAQAPAEPVARAEAAPAAAAPAAPSAPEVDDLTGMPLRRAFRETAERVLAARRTTERPVSLLVIDIDHFKLVNDTFGHLQGDDVLRLVADQLRVNTRPTDYVARYAGDEFVAMLPGTRLEDAVIVAERIRVAVAGLACPRRDAEGQFVQVSLSIGAASAPMHGDQLDTLFASADAALYDAKRRGRNAVGTASTGGDGRDARLLLDCFVGRGEERARLGRLFDEAARENPAMVALVGEAGVGKTTLLRQLAPDIVVRAGALLTGRCIEADVQPPYGPWTEVITAAMAAGLVQPAAWPQLRRLVPTLPGAFATPTDALNDGTRFALLQELETLLTQASSERPLVVVLEDMQWADGATWDALEYLQQRFEKQRVLVCLTIRTEDLTDAGVARRRRLTRAERFSELPLARLTRDELAHWLKTIFGGQTPDDALVDHLVTHTEGNPLFAVQTVRALYDDERLRWADGRWQYVPDGGIPVPTAVEDLLSRRLDRLTPATRDVLMVAAVIGREFDAETLLAASEKDEGTVLDAIDAALAGTVLVPTAGRASSTLAFAHRLLAEVLLRSANPLRLRRAHARVARAIEARAAGTSGEVALHYDRAGIAAEAYRSAMEAATHAAGVYAFETALDFFAMARRHADSLGENADVEWRLAQLHEQAGRYVEAERHCQLVLSNYSAGAATLGVLPAARRMLERLKLQRGVAAHDVLAACFELLEEARAREDRSEIVALLTMVSQAYGRLGDVEASEQVARQALTEAQQSDDLRLQADAIMRVGSTLLGANPADAVPHYRRALDLFTRLDDRRGQLRCHINVGVACDRAGNHPAAEVSYATALDIAREVNAADLAGATSLNLGVLQMKSGRFAPARERFEEALRLFASIGNEPFRLIALYNLAHLAREEENPAGALELYSASVSLATSLGQRDVHLGALAGAGLAELALGFAQSAEQQLADARQLASGREEWWFQGRELYDALTLKLAGQRGDDRDAVRDAIVRALQRADEHDQYAAVWLAAECASVLRALGLESEDLLHRYAVHARALGYQPLVTRLRAPE</sequence>
<dbReference type="InterPro" id="IPR043128">
    <property type="entry name" value="Rev_trsase/Diguanyl_cyclase"/>
</dbReference>
<dbReference type="NCBIfam" id="TIGR00277">
    <property type="entry name" value="HDIG"/>
    <property type="match status" value="1"/>
</dbReference>
<organism evidence="4 5">
    <name type="scientific">Roseisolibacter agri</name>
    <dbReference type="NCBI Taxonomy" id="2014610"/>
    <lineage>
        <taxon>Bacteria</taxon>
        <taxon>Pseudomonadati</taxon>
        <taxon>Gemmatimonadota</taxon>
        <taxon>Gemmatimonadia</taxon>
        <taxon>Gemmatimonadales</taxon>
        <taxon>Gemmatimonadaceae</taxon>
        <taxon>Roseisolibacter</taxon>
    </lineage>
</organism>
<dbReference type="InterPro" id="IPR019734">
    <property type="entry name" value="TPR_rpt"/>
</dbReference>
<dbReference type="FunFam" id="3.30.70.270:FF:000001">
    <property type="entry name" value="Diguanylate cyclase domain protein"/>
    <property type="match status" value="1"/>
</dbReference>
<dbReference type="Pfam" id="PF13191">
    <property type="entry name" value="AAA_16"/>
    <property type="match status" value="1"/>
</dbReference>
<dbReference type="SMART" id="SM00471">
    <property type="entry name" value="HDc"/>
    <property type="match status" value="1"/>
</dbReference>
<dbReference type="SMART" id="SM00028">
    <property type="entry name" value="TPR"/>
    <property type="match status" value="9"/>
</dbReference>
<evidence type="ECO:0000259" key="3">
    <source>
        <dbReference type="PROSITE" id="PS51832"/>
    </source>
</evidence>
<dbReference type="InterPro" id="IPR003607">
    <property type="entry name" value="HD/PDEase_dom"/>
</dbReference>
<dbReference type="CDD" id="cd01949">
    <property type="entry name" value="GGDEF"/>
    <property type="match status" value="1"/>
</dbReference>
<dbReference type="SUPFAM" id="SSF48452">
    <property type="entry name" value="TPR-like"/>
    <property type="match status" value="5"/>
</dbReference>
<feature type="region of interest" description="Disordered" evidence="1">
    <location>
        <begin position="551"/>
        <end position="584"/>
    </location>
</feature>
<feature type="domain" description="HD-GYP" evidence="3">
    <location>
        <begin position="359"/>
        <end position="553"/>
    </location>
</feature>
<keyword evidence="5" id="KW-1185">Reference proteome</keyword>
<protein>
    <recommendedName>
        <fullName evidence="6">Cyclic di-GMP phosphodiesterase response regulator RpfG</fullName>
    </recommendedName>
</protein>
<name>A0AA37VC54_9BACT</name>
<dbReference type="PANTHER" id="PTHR43155:SF2">
    <property type="entry name" value="CYCLIC DI-GMP PHOSPHODIESTERASE PA4108"/>
    <property type="match status" value="1"/>
</dbReference>
<dbReference type="Pfam" id="PF13424">
    <property type="entry name" value="TPR_12"/>
    <property type="match status" value="3"/>
</dbReference>
<dbReference type="Proteomes" id="UP001161325">
    <property type="component" value="Unassembled WGS sequence"/>
</dbReference>
<evidence type="ECO:0000313" key="4">
    <source>
        <dbReference type="EMBL" id="GLC27298.1"/>
    </source>
</evidence>
<dbReference type="PROSITE" id="PS50887">
    <property type="entry name" value="GGDEF"/>
    <property type="match status" value="1"/>
</dbReference>
<evidence type="ECO:0000313" key="5">
    <source>
        <dbReference type="Proteomes" id="UP001161325"/>
    </source>
</evidence>
<dbReference type="InterPro" id="IPR000160">
    <property type="entry name" value="GGDEF_dom"/>
</dbReference>
<dbReference type="InterPro" id="IPR037522">
    <property type="entry name" value="HD_GYP_dom"/>
</dbReference>
<evidence type="ECO:0000256" key="1">
    <source>
        <dbReference type="SAM" id="MobiDB-lite"/>
    </source>
</evidence>
<comment type="caution">
    <text evidence="4">The sequence shown here is derived from an EMBL/GenBank/DDBJ whole genome shotgun (WGS) entry which is preliminary data.</text>
</comment>
<dbReference type="CDD" id="cd00077">
    <property type="entry name" value="HDc"/>
    <property type="match status" value="1"/>
</dbReference>
<evidence type="ECO:0000259" key="2">
    <source>
        <dbReference type="PROSITE" id="PS50887"/>
    </source>
</evidence>
<dbReference type="InterPro" id="IPR041664">
    <property type="entry name" value="AAA_16"/>
</dbReference>
<gene>
    <name evidence="4" type="ORF">rosag_38110</name>
</gene>
<dbReference type="SMART" id="SM00267">
    <property type="entry name" value="GGDEF"/>
    <property type="match status" value="1"/>
</dbReference>
<dbReference type="SUPFAM" id="SSF55073">
    <property type="entry name" value="Nucleotide cyclase"/>
    <property type="match status" value="1"/>
</dbReference>
<dbReference type="InterPro" id="IPR027417">
    <property type="entry name" value="P-loop_NTPase"/>
</dbReference>
<evidence type="ECO:0008006" key="6">
    <source>
        <dbReference type="Google" id="ProtNLM"/>
    </source>
</evidence>
<accession>A0AA37VC54</accession>
<feature type="domain" description="GGDEF" evidence="2">
    <location>
        <begin position="611"/>
        <end position="747"/>
    </location>
</feature>
<reference evidence="4" key="1">
    <citation type="submission" date="2022-08" db="EMBL/GenBank/DDBJ databases">
        <title>Draft genome sequencing of Roseisolibacter agri AW1220.</title>
        <authorList>
            <person name="Tobiishi Y."/>
            <person name="Tonouchi A."/>
        </authorList>
    </citation>
    <scope>NUCLEOTIDE SEQUENCE</scope>
    <source>
        <strain evidence="4">AW1220</strain>
    </source>
</reference>
<dbReference type="InterPro" id="IPR029787">
    <property type="entry name" value="Nucleotide_cyclase"/>
</dbReference>
<dbReference type="InterPro" id="IPR011990">
    <property type="entry name" value="TPR-like_helical_dom_sf"/>
</dbReference>
<dbReference type="Gene3D" id="3.30.70.270">
    <property type="match status" value="1"/>
</dbReference>
<dbReference type="Gene3D" id="1.25.40.10">
    <property type="entry name" value="Tetratricopeptide repeat domain"/>
    <property type="match status" value="3"/>
</dbReference>
<dbReference type="Gene3D" id="3.40.50.300">
    <property type="entry name" value="P-loop containing nucleotide triphosphate hydrolases"/>
    <property type="match status" value="1"/>
</dbReference>
<dbReference type="InterPro" id="IPR006675">
    <property type="entry name" value="HDIG_dom"/>
</dbReference>
<dbReference type="GO" id="GO:0003824">
    <property type="term" value="F:catalytic activity"/>
    <property type="evidence" value="ECO:0007669"/>
    <property type="project" value="UniProtKB-ARBA"/>
</dbReference>
<dbReference type="PANTHER" id="PTHR43155">
    <property type="entry name" value="CYCLIC DI-GMP PHOSPHODIESTERASE PA4108-RELATED"/>
    <property type="match status" value="1"/>
</dbReference>
<dbReference type="NCBIfam" id="TIGR00254">
    <property type="entry name" value="GGDEF"/>
    <property type="match status" value="1"/>
</dbReference>
<dbReference type="SUPFAM" id="SSF52540">
    <property type="entry name" value="P-loop containing nucleoside triphosphate hydrolases"/>
    <property type="match status" value="1"/>
</dbReference>
<feature type="region of interest" description="Disordered" evidence="1">
    <location>
        <begin position="1"/>
        <end position="21"/>
    </location>
</feature>
<dbReference type="EMBL" id="BRXS01000006">
    <property type="protein sequence ID" value="GLC27298.1"/>
    <property type="molecule type" value="Genomic_DNA"/>
</dbReference>
<feature type="compositionally biased region" description="Low complexity" evidence="1">
    <location>
        <begin position="554"/>
        <end position="581"/>
    </location>
</feature>
<proteinExistence type="predicted"/>
<dbReference type="Pfam" id="PF13487">
    <property type="entry name" value="HD_5"/>
    <property type="match status" value="1"/>
</dbReference>
<dbReference type="Gene3D" id="1.10.3210.10">
    <property type="entry name" value="Hypothetical protein af1432"/>
    <property type="match status" value="1"/>
</dbReference>